<protein>
    <recommendedName>
        <fullName evidence="4">Transmembrane protein</fullName>
    </recommendedName>
</protein>
<dbReference type="AlphaFoldDB" id="A0A2I1H5G7"/>
<name>A0A2I1H5G7_9GLOM</name>
<proteinExistence type="predicted"/>
<organism evidence="2 3">
    <name type="scientific">Rhizophagus irregularis</name>
    <dbReference type="NCBI Taxonomy" id="588596"/>
    <lineage>
        <taxon>Eukaryota</taxon>
        <taxon>Fungi</taxon>
        <taxon>Fungi incertae sedis</taxon>
        <taxon>Mucoromycota</taxon>
        <taxon>Glomeromycotina</taxon>
        <taxon>Glomeromycetes</taxon>
        <taxon>Glomerales</taxon>
        <taxon>Glomeraceae</taxon>
        <taxon>Rhizophagus</taxon>
    </lineage>
</organism>
<evidence type="ECO:0000313" key="3">
    <source>
        <dbReference type="Proteomes" id="UP000234323"/>
    </source>
</evidence>
<keyword evidence="1" id="KW-1133">Transmembrane helix</keyword>
<accession>A0A2I1H5G7</accession>
<keyword evidence="1" id="KW-0812">Transmembrane</keyword>
<dbReference type="Proteomes" id="UP000234323">
    <property type="component" value="Unassembled WGS sequence"/>
</dbReference>
<evidence type="ECO:0000313" key="2">
    <source>
        <dbReference type="EMBL" id="PKY54101.1"/>
    </source>
</evidence>
<dbReference type="EMBL" id="LLXI01001532">
    <property type="protein sequence ID" value="PKY54101.1"/>
    <property type="molecule type" value="Genomic_DNA"/>
</dbReference>
<reference evidence="2 3" key="1">
    <citation type="submission" date="2015-10" db="EMBL/GenBank/DDBJ databases">
        <title>Genome analyses suggest a sexual origin of heterokaryosis in a supposedly ancient asexual fungus.</title>
        <authorList>
            <person name="Ropars J."/>
            <person name="Sedzielewska K."/>
            <person name="Noel J."/>
            <person name="Charron P."/>
            <person name="Farinelli L."/>
            <person name="Marton T."/>
            <person name="Kruger M."/>
            <person name="Pelin A."/>
            <person name="Brachmann A."/>
            <person name="Corradi N."/>
        </authorList>
    </citation>
    <scope>NUCLEOTIDE SEQUENCE [LARGE SCALE GENOMIC DNA]</scope>
    <source>
        <strain evidence="2 3">A4</strain>
    </source>
</reference>
<dbReference type="OrthoDB" id="2339353at2759"/>
<keyword evidence="3" id="KW-1185">Reference proteome</keyword>
<comment type="caution">
    <text evidence="2">The sequence shown here is derived from an EMBL/GenBank/DDBJ whole genome shotgun (WGS) entry which is preliminary data.</text>
</comment>
<gene>
    <name evidence="2" type="ORF">RhiirA4_472729</name>
</gene>
<dbReference type="VEuPathDB" id="FungiDB:RhiirFUN_008730"/>
<feature type="transmembrane region" description="Helical" evidence="1">
    <location>
        <begin position="20"/>
        <end position="42"/>
    </location>
</feature>
<evidence type="ECO:0008006" key="4">
    <source>
        <dbReference type="Google" id="ProtNLM"/>
    </source>
</evidence>
<feature type="transmembrane region" description="Helical" evidence="1">
    <location>
        <begin position="290"/>
        <end position="311"/>
    </location>
</feature>
<dbReference type="VEuPathDB" id="FungiDB:FUN_008366"/>
<sequence>MNLGDLFRGYRRRSEPPILFILKLFIMIIFIACLTAYLSFVIKDVIFDAPIIKTSFINSIFRPPNFIVKSPYNFTITCTEFYFRNGSSDPSSDPKMVDCMSDMTLPDVKYGSIQVYLGAYQPSQDIMFYNFSESNNLYGLTSIMIDLITNDSNYTSDELFQPSFEINAFDSDYDPFTKYIKEKKYYELETTISGSSFDDTISTMNAYYLVTNQLYQFIYSRKIKEFIIPSWINDFGIIPPSYETKPYIETTLLSSPLPINNIIDPNRVSISIRPISRTTQVDKEVRSRTYLNGIGLVGGAWGLATAAYALLFGADQLRPWGIVQSYCCGLSRLTRKRFQKTFPIIPFFDTSYTNTKNRDSSNHDLSLAEENELRINNLELFLREYVVDVHYLDGIRNKLVKSGETSNSATDTMNNLNNQAIQI</sequence>
<evidence type="ECO:0000256" key="1">
    <source>
        <dbReference type="SAM" id="Phobius"/>
    </source>
</evidence>
<keyword evidence="1" id="KW-0472">Membrane</keyword>
<dbReference type="VEuPathDB" id="FungiDB:RhiirA1_458178"/>